<evidence type="ECO:0000259" key="4">
    <source>
        <dbReference type="Pfam" id="PF08501"/>
    </source>
</evidence>
<dbReference type="InterPro" id="IPR022893">
    <property type="entry name" value="Shikimate_DH_fam"/>
</dbReference>
<dbReference type="SUPFAM" id="SSF51735">
    <property type="entry name" value="NAD(P)-binding Rossmann-fold domains"/>
    <property type="match status" value="1"/>
</dbReference>
<dbReference type="SUPFAM" id="SSF53223">
    <property type="entry name" value="Aminoacid dehydrogenase-like, N-terminal domain"/>
    <property type="match status" value="1"/>
</dbReference>
<dbReference type="PANTHER" id="PTHR21089">
    <property type="entry name" value="SHIKIMATE DEHYDROGENASE"/>
    <property type="match status" value="1"/>
</dbReference>
<keyword evidence="3" id="KW-0028">Amino-acid biosynthesis</keyword>
<dbReference type="AlphaFoldDB" id="A0A0P1IMA0"/>
<dbReference type="EMBL" id="CYUE01000002">
    <property type="protein sequence ID" value="CUK24769.1"/>
    <property type="molecule type" value="Genomic_DNA"/>
</dbReference>
<dbReference type="PANTHER" id="PTHR21089:SF1">
    <property type="entry name" value="BIFUNCTIONAL 3-DEHYDROQUINATE DEHYDRATASE_SHIKIMATE DEHYDROGENASE, CHLOROPLASTIC"/>
    <property type="match status" value="1"/>
</dbReference>
<dbReference type="NCBIfam" id="NF009201">
    <property type="entry name" value="PRK12549.1"/>
    <property type="match status" value="1"/>
</dbReference>
<keyword evidence="3" id="KW-0057">Aromatic amino acid biosynthesis</keyword>
<dbReference type="STRING" id="1715691.TA5113_00314"/>
<keyword evidence="6" id="KW-1185">Reference proteome</keyword>
<dbReference type="Proteomes" id="UP000051184">
    <property type="component" value="Unassembled WGS sequence"/>
</dbReference>
<reference evidence="6" key="1">
    <citation type="submission" date="2015-09" db="EMBL/GenBank/DDBJ databases">
        <authorList>
            <person name="Rodrigo-Torres Lidia"/>
            <person name="Arahal R.David."/>
        </authorList>
    </citation>
    <scope>NUCLEOTIDE SEQUENCE [LARGE SCALE GENOMIC DNA]</scope>
    <source>
        <strain evidence="6">CECT 5114</strain>
    </source>
</reference>
<dbReference type="GO" id="GO:0004764">
    <property type="term" value="F:shikimate 3-dehydrogenase (NADP+) activity"/>
    <property type="evidence" value="ECO:0007669"/>
    <property type="project" value="InterPro"/>
</dbReference>
<name>A0A0P1IMA0_9RHOB</name>
<dbReference type="InterPro" id="IPR046346">
    <property type="entry name" value="Aminoacid_DH-like_N_sf"/>
</dbReference>
<evidence type="ECO:0000256" key="1">
    <source>
        <dbReference type="ARBA" id="ARBA00004871"/>
    </source>
</evidence>
<evidence type="ECO:0000256" key="3">
    <source>
        <dbReference type="ARBA" id="ARBA00023141"/>
    </source>
</evidence>
<sequence>MKAALIGYGIAKSLTPEMHLAEAQAQGFVYDYQRFDTATAEFNSMTLPQILDKAQSGGLAGVNVTYPFKRAATEQMDELSDTARLLGAVNTVLFKDGQRIGHNTDYVGFRSALRGAPAMTLIQNVSLVGAGGAGGAVALALIDQGCENLFIFDQRPSAAQELAERIRCARPRAMVRRIEALSQSELVGMNGVVNATPMGMASQPGMAVDPAMLNPACWVADIVYFPRQTALLQAAQARRLRTLDGSGMAVFQAAAAFHLITGRVALARRMFNSFDWLVPQEEVPA</sequence>
<dbReference type="GO" id="GO:0009423">
    <property type="term" value="P:chorismate biosynthetic process"/>
    <property type="evidence" value="ECO:0007669"/>
    <property type="project" value="TreeGrafter"/>
</dbReference>
<dbReference type="GO" id="GO:0009073">
    <property type="term" value="P:aromatic amino acid family biosynthetic process"/>
    <property type="evidence" value="ECO:0007669"/>
    <property type="project" value="UniProtKB-KW"/>
</dbReference>
<dbReference type="RefSeq" id="WP_058313749.1">
    <property type="nucleotide sequence ID" value="NZ_CYTO01000004.1"/>
</dbReference>
<evidence type="ECO:0000313" key="5">
    <source>
        <dbReference type="EMBL" id="CUK24769.1"/>
    </source>
</evidence>
<dbReference type="CDD" id="cd01065">
    <property type="entry name" value="NAD_bind_Shikimate_DH"/>
    <property type="match status" value="1"/>
</dbReference>
<keyword evidence="2 5" id="KW-0560">Oxidoreductase</keyword>
<evidence type="ECO:0000313" key="6">
    <source>
        <dbReference type="Proteomes" id="UP000051184"/>
    </source>
</evidence>
<dbReference type="GO" id="GO:0050661">
    <property type="term" value="F:NADP binding"/>
    <property type="evidence" value="ECO:0007669"/>
    <property type="project" value="TreeGrafter"/>
</dbReference>
<dbReference type="GO" id="GO:0019632">
    <property type="term" value="P:shikimate metabolic process"/>
    <property type="evidence" value="ECO:0007669"/>
    <property type="project" value="TreeGrafter"/>
</dbReference>
<dbReference type="Pfam" id="PF08501">
    <property type="entry name" value="Shikimate_dh_N"/>
    <property type="match status" value="1"/>
</dbReference>
<protein>
    <submittedName>
        <fullName evidence="5">Quinate/shikimate dehydrogenase</fullName>
        <ecNumber evidence="5">1.1.1.-</ecNumber>
    </submittedName>
</protein>
<dbReference type="InterPro" id="IPR036291">
    <property type="entry name" value="NAD(P)-bd_dom_sf"/>
</dbReference>
<dbReference type="GO" id="GO:0005829">
    <property type="term" value="C:cytosol"/>
    <property type="evidence" value="ECO:0007669"/>
    <property type="project" value="TreeGrafter"/>
</dbReference>
<dbReference type="Gene3D" id="3.40.50.720">
    <property type="entry name" value="NAD(P)-binding Rossmann-like Domain"/>
    <property type="match status" value="1"/>
</dbReference>
<comment type="pathway">
    <text evidence="1">Metabolic intermediate biosynthesis; chorismate biosynthesis; chorismate from D-erythrose 4-phosphate and phosphoenolpyruvate: step 4/7.</text>
</comment>
<proteinExistence type="predicted"/>
<dbReference type="InterPro" id="IPR013708">
    <property type="entry name" value="Shikimate_DH-bd_N"/>
</dbReference>
<dbReference type="EC" id="1.1.1.-" evidence="5"/>
<gene>
    <name evidence="5" type="primary">aroE_2</name>
    <name evidence="5" type="ORF">TA5114_00555</name>
</gene>
<feature type="domain" description="Shikimate dehydrogenase substrate binding N-terminal" evidence="4">
    <location>
        <begin position="5"/>
        <end position="92"/>
    </location>
</feature>
<evidence type="ECO:0000256" key="2">
    <source>
        <dbReference type="ARBA" id="ARBA00023002"/>
    </source>
</evidence>
<organism evidence="5 6">
    <name type="scientific">Cognatishimia activa</name>
    <dbReference type="NCBI Taxonomy" id="1715691"/>
    <lineage>
        <taxon>Bacteria</taxon>
        <taxon>Pseudomonadati</taxon>
        <taxon>Pseudomonadota</taxon>
        <taxon>Alphaproteobacteria</taxon>
        <taxon>Rhodobacterales</taxon>
        <taxon>Paracoccaceae</taxon>
        <taxon>Cognatishimia</taxon>
    </lineage>
</organism>
<dbReference type="Gene3D" id="3.40.50.10860">
    <property type="entry name" value="Leucine Dehydrogenase, chain A, domain 1"/>
    <property type="match status" value="1"/>
</dbReference>
<dbReference type="OrthoDB" id="9792692at2"/>
<accession>A0A0P1IMA0</accession>